<gene>
    <name evidence="3" type="ORF">IMCC3135_31125</name>
</gene>
<sequence>MHPVGASQYSVLNQYQKCPVAIMQVITRRLILRFLVLVLLLFTVPINFGWARSTFQTTDGQGPDKWASVWLIRTFINPLPVSLVENPTAVSGVTTFDMPGASYNRTGTATTYSALMQSYNISDQIAVKLGDIIHDIEINAWNPNQEVYSQLVETAFRQMQLDIGRNKVTQSCYFEFFNRVASGLAAQTLSIDTGIQTLQPRKGCSTVVSREKKSMEDSAKVPEMDLSEVLQAIARREEIVFLDTRERREYREGHIPGAINMTLRSLDSDSAQLFSRADRVIAYCVKDFRGYEAARKLRILGVDAVIMKPYGIKGWHTAGLPVAGAMAMTEYEAMEQLLRIAVKKSSVQ</sequence>
<proteinExistence type="predicted"/>
<keyword evidence="4" id="KW-1185">Reference proteome</keyword>
<dbReference type="PANTHER" id="PTHR43031:SF1">
    <property type="entry name" value="PYRIDINE NUCLEOTIDE-DISULPHIDE OXIDOREDUCTASE"/>
    <property type="match status" value="1"/>
</dbReference>
<feature type="transmembrane region" description="Helical" evidence="1">
    <location>
        <begin position="30"/>
        <end position="50"/>
    </location>
</feature>
<accession>A0A2Z2P8R7</accession>
<dbReference type="Pfam" id="PF00581">
    <property type="entry name" value="Rhodanese"/>
    <property type="match status" value="1"/>
</dbReference>
<reference evidence="3 4" key="1">
    <citation type="submission" date="2016-12" db="EMBL/GenBank/DDBJ databases">
        <authorList>
            <person name="Song W.-J."/>
            <person name="Kurnit D.M."/>
        </authorList>
    </citation>
    <scope>NUCLEOTIDE SEQUENCE [LARGE SCALE GENOMIC DNA]</scope>
    <source>
        <strain evidence="3 4">IMCC3135</strain>
    </source>
</reference>
<dbReference type="InterPro" id="IPR001763">
    <property type="entry name" value="Rhodanese-like_dom"/>
</dbReference>
<dbReference type="PROSITE" id="PS50206">
    <property type="entry name" value="RHODANESE_3"/>
    <property type="match status" value="1"/>
</dbReference>
<evidence type="ECO:0000259" key="2">
    <source>
        <dbReference type="PROSITE" id="PS50206"/>
    </source>
</evidence>
<keyword evidence="1" id="KW-0472">Membrane</keyword>
<dbReference type="SMART" id="SM00450">
    <property type="entry name" value="RHOD"/>
    <property type="match status" value="1"/>
</dbReference>
<dbReference type="Pfam" id="PF09828">
    <property type="entry name" value="ChrB_C"/>
    <property type="match status" value="1"/>
</dbReference>
<dbReference type="PANTHER" id="PTHR43031">
    <property type="entry name" value="FAD-DEPENDENT OXIDOREDUCTASE"/>
    <property type="match status" value="1"/>
</dbReference>
<dbReference type="EMBL" id="CP018632">
    <property type="protein sequence ID" value="ASJ76274.1"/>
    <property type="molecule type" value="Genomic_DNA"/>
</dbReference>
<dbReference type="CDD" id="cd00158">
    <property type="entry name" value="RHOD"/>
    <property type="match status" value="1"/>
</dbReference>
<protein>
    <recommendedName>
        <fullName evidence="2">Rhodanese domain-containing protein</fullName>
    </recommendedName>
</protein>
<feature type="domain" description="Rhodanese" evidence="2">
    <location>
        <begin position="235"/>
        <end position="324"/>
    </location>
</feature>
<name>A0A2Z2P8R7_9GAMM</name>
<dbReference type="InterPro" id="IPR050229">
    <property type="entry name" value="GlpE_sulfurtransferase"/>
</dbReference>
<dbReference type="KEGG" id="gai:IMCC3135_31125"/>
<dbReference type="InterPro" id="IPR036873">
    <property type="entry name" value="Rhodanese-like_dom_sf"/>
</dbReference>
<evidence type="ECO:0000256" key="1">
    <source>
        <dbReference type="SAM" id="Phobius"/>
    </source>
</evidence>
<keyword evidence="1" id="KW-0812">Transmembrane</keyword>
<dbReference type="InterPro" id="IPR018634">
    <property type="entry name" value="ChrB_C"/>
</dbReference>
<keyword evidence="1" id="KW-1133">Transmembrane helix</keyword>
<dbReference type="Gene3D" id="3.40.250.10">
    <property type="entry name" value="Rhodanese-like domain"/>
    <property type="match status" value="1"/>
</dbReference>
<dbReference type="AlphaFoldDB" id="A0A2Z2P8R7"/>
<dbReference type="Proteomes" id="UP000250079">
    <property type="component" value="Chromosome"/>
</dbReference>
<dbReference type="SUPFAM" id="SSF52821">
    <property type="entry name" value="Rhodanese/Cell cycle control phosphatase"/>
    <property type="match status" value="1"/>
</dbReference>
<organism evidence="3 4">
    <name type="scientific">Granulosicoccus antarcticus IMCC3135</name>
    <dbReference type="NCBI Taxonomy" id="1192854"/>
    <lineage>
        <taxon>Bacteria</taxon>
        <taxon>Pseudomonadati</taxon>
        <taxon>Pseudomonadota</taxon>
        <taxon>Gammaproteobacteria</taxon>
        <taxon>Chromatiales</taxon>
        <taxon>Granulosicoccaceae</taxon>
        <taxon>Granulosicoccus</taxon>
    </lineage>
</organism>
<evidence type="ECO:0000313" key="4">
    <source>
        <dbReference type="Proteomes" id="UP000250079"/>
    </source>
</evidence>
<evidence type="ECO:0000313" key="3">
    <source>
        <dbReference type="EMBL" id="ASJ76274.1"/>
    </source>
</evidence>